<dbReference type="EMBL" id="CM003533">
    <property type="protein sequence ID" value="RCV30725.1"/>
    <property type="molecule type" value="Genomic_DNA"/>
</dbReference>
<sequence>MEEEGYISLEKIKEYKSVVDQTFMREKDFYEFYNDYAYHKGFNISKDRVRYKTGTKEVIWRRFMCSCEGYRSVKYFERMDQKRQPHALTRCGCTARHDMEWSESNGIWYVKHFVDTTRFLFYCNGKKTLQYAQNRCNI</sequence>
<reference evidence="2" key="2">
    <citation type="submission" date="2015-07" db="EMBL/GenBank/DDBJ databases">
        <authorList>
            <person name="Noorani M."/>
        </authorList>
    </citation>
    <scope>NUCLEOTIDE SEQUENCE</scope>
    <source>
        <strain evidence="2">Yugu1</strain>
    </source>
</reference>
<dbReference type="Pfam" id="PF03101">
    <property type="entry name" value="FAR1"/>
    <property type="match status" value="1"/>
</dbReference>
<dbReference type="PANTHER" id="PTHR46328:SF27">
    <property type="entry name" value="OS12G0287500 PROTEIN"/>
    <property type="match status" value="1"/>
</dbReference>
<protein>
    <recommendedName>
        <fullName evidence="1">FAR1 domain-containing protein</fullName>
    </recommendedName>
</protein>
<dbReference type="InterPro" id="IPR004330">
    <property type="entry name" value="FAR1_DNA_bnd_dom"/>
</dbReference>
<accession>A0A368RKI8</accession>
<gene>
    <name evidence="2" type="ORF">SETIT_6G118200v2</name>
</gene>
<organism evidence="2">
    <name type="scientific">Setaria italica</name>
    <name type="common">Foxtail millet</name>
    <name type="synonym">Panicum italicum</name>
    <dbReference type="NCBI Taxonomy" id="4555"/>
    <lineage>
        <taxon>Eukaryota</taxon>
        <taxon>Viridiplantae</taxon>
        <taxon>Streptophyta</taxon>
        <taxon>Embryophyta</taxon>
        <taxon>Tracheophyta</taxon>
        <taxon>Spermatophyta</taxon>
        <taxon>Magnoliopsida</taxon>
        <taxon>Liliopsida</taxon>
        <taxon>Poales</taxon>
        <taxon>Poaceae</taxon>
        <taxon>PACMAD clade</taxon>
        <taxon>Panicoideae</taxon>
        <taxon>Panicodae</taxon>
        <taxon>Paniceae</taxon>
        <taxon>Cenchrinae</taxon>
        <taxon>Setaria</taxon>
    </lineage>
</organism>
<name>A0A368RKI8_SETIT</name>
<dbReference type="PANTHER" id="PTHR46328">
    <property type="entry name" value="FAR-RED IMPAIRED RESPONSIVE (FAR1) FAMILY PROTEIN-RELATED"/>
    <property type="match status" value="1"/>
</dbReference>
<feature type="domain" description="FAR1" evidence="1">
    <location>
        <begin position="31"/>
        <end position="115"/>
    </location>
</feature>
<proteinExistence type="predicted"/>
<evidence type="ECO:0000259" key="1">
    <source>
        <dbReference type="Pfam" id="PF03101"/>
    </source>
</evidence>
<reference evidence="2" key="1">
    <citation type="journal article" date="2012" name="Nat. Biotechnol.">
        <title>Reference genome sequence of the model plant Setaria.</title>
        <authorList>
            <person name="Bennetzen J.L."/>
            <person name="Schmutz J."/>
            <person name="Wang H."/>
            <person name="Percifield R."/>
            <person name="Hawkins J."/>
            <person name="Pontaroli A.C."/>
            <person name="Estep M."/>
            <person name="Feng L."/>
            <person name="Vaughn J.N."/>
            <person name="Grimwood J."/>
            <person name="Jenkins J."/>
            <person name="Barry K."/>
            <person name="Lindquist E."/>
            <person name="Hellsten U."/>
            <person name="Deshpande S."/>
            <person name="Wang X."/>
            <person name="Wu X."/>
            <person name="Mitros T."/>
            <person name="Triplett J."/>
            <person name="Yang X."/>
            <person name="Ye C.Y."/>
            <person name="Mauro-Herrera M."/>
            <person name="Wang L."/>
            <person name="Li P."/>
            <person name="Sharma M."/>
            <person name="Sharma R."/>
            <person name="Ronald P.C."/>
            <person name="Panaud O."/>
            <person name="Kellogg E.A."/>
            <person name="Brutnell T.P."/>
            <person name="Doust A.N."/>
            <person name="Tuskan G.A."/>
            <person name="Rokhsar D."/>
            <person name="Devos K.M."/>
        </authorList>
    </citation>
    <scope>NUCLEOTIDE SEQUENCE [LARGE SCALE GENOMIC DNA]</scope>
    <source>
        <strain evidence="2">Yugu1</strain>
    </source>
</reference>
<dbReference type="OrthoDB" id="685003at2759"/>
<evidence type="ECO:0000313" key="2">
    <source>
        <dbReference type="EMBL" id="RCV30725.1"/>
    </source>
</evidence>
<dbReference type="AlphaFoldDB" id="A0A368RKI8"/>